<dbReference type="Pfam" id="PF02519">
    <property type="entry name" value="Auxin_inducible"/>
    <property type="match status" value="1"/>
</dbReference>
<evidence type="ECO:0000313" key="5">
    <source>
        <dbReference type="Proteomes" id="UP000026915"/>
    </source>
</evidence>
<dbReference type="eggNOG" id="ENOG502S4GQ">
    <property type="taxonomic scope" value="Eukaryota"/>
</dbReference>
<keyword evidence="5" id="KW-1185">Reference proteome</keyword>
<gene>
    <name evidence="4" type="ORF">TCM_006521</name>
</gene>
<evidence type="ECO:0000256" key="1">
    <source>
        <dbReference type="ARBA" id="ARBA00006974"/>
    </source>
</evidence>
<dbReference type="AlphaFoldDB" id="A0A061DZL1"/>
<dbReference type="PANTHER" id="PTHR31175:SF65">
    <property type="entry name" value="AUXIN-RESPONSIVE PROTEIN SAUR66-LIKE"/>
    <property type="match status" value="1"/>
</dbReference>
<dbReference type="STRING" id="3641.A0A061DZL1"/>
<dbReference type="Proteomes" id="UP000026915">
    <property type="component" value="Chromosome 2"/>
</dbReference>
<dbReference type="OMA" id="WQKNAAI"/>
<proteinExistence type="inferred from homology"/>
<protein>
    <submittedName>
        <fullName evidence="4">SAUR-like auxin-responsive protein family, putative</fullName>
    </submittedName>
</protein>
<keyword evidence="2" id="KW-0217">Developmental protein</keyword>
<accession>A0A061DZL1</accession>
<reference evidence="4 5" key="1">
    <citation type="journal article" date="2013" name="Genome Biol.">
        <title>The genome sequence of the most widely cultivated cacao type and its use to identify candidate genes regulating pod color.</title>
        <authorList>
            <person name="Motamayor J.C."/>
            <person name="Mockaitis K."/>
            <person name="Schmutz J."/>
            <person name="Haiminen N."/>
            <person name="Iii D.L."/>
            <person name="Cornejo O."/>
            <person name="Findley S.D."/>
            <person name="Zheng P."/>
            <person name="Utro F."/>
            <person name="Royaert S."/>
            <person name="Saski C."/>
            <person name="Jenkins J."/>
            <person name="Podicheti R."/>
            <person name="Zhao M."/>
            <person name="Scheffler B.E."/>
            <person name="Stack J.C."/>
            <person name="Feltus F.A."/>
            <person name="Mustiga G.M."/>
            <person name="Amores F."/>
            <person name="Phillips W."/>
            <person name="Marelli J.P."/>
            <person name="May G.D."/>
            <person name="Shapiro H."/>
            <person name="Ma J."/>
            <person name="Bustamante C.D."/>
            <person name="Schnell R.J."/>
            <person name="Main D."/>
            <person name="Gilbert D."/>
            <person name="Parida L."/>
            <person name="Kuhn D.N."/>
        </authorList>
    </citation>
    <scope>NUCLEOTIDE SEQUENCE [LARGE SCALE GENOMIC DNA]</scope>
    <source>
        <strain evidence="5">cv. Matina 1-6</strain>
    </source>
</reference>
<dbReference type="EMBL" id="CM001880">
    <property type="protein sequence ID" value="EOX97526.1"/>
    <property type="molecule type" value="Genomic_DNA"/>
</dbReference>
<dbReference type="InParanoid" id="A0A061DZL1"/>
<comment type="similarity">
    <text evidence="1">Belongs to the ARG7 family.</text>
</comment>
<dbReference type="InterPro" id="IPR003676">
    <property type="entry name" value="SAUR_fam"/>
</dbReference>
<dbReference type="Gramene" id="EOX97526">
    <property type="protein sequence ID" value="EOX97526"/>
    <property type="gene ID" value="TCM_006521"/>
</dbReference>
<evidence type="ECO:0000256" key="2">
    <source>
        <dbReference type="ARBA" id="ARBA00022473"/>
    </source>
</evidence>
<evidence type="ECO:0000256" key="3">
    <source>
        <dbReference type="ARBA" id="ARBA00022604"/>
    </source>
</evidence>
<name>A0A061DZL1_THECC</name>
<dbReference type="PANTHER" id="PTHR31175">
    <property type="entry name" value="AUXIN-RESPONSIVE FAMILY PROTEIN"/>
    <property type="match status" value="1"/>
</dbReference>
<dbReference type="GO" id="GO:0009733">
    <property type="term" value="P:response to auxin"/>
    <property type="evidence" value="ECO:0007669"/>
    <property type="project" value="InterPro"/>
</dbReference>
<dbReference type="HOGENOM" id="CLU_090137_1_1_1"/>
<keyword evidence="3" id="KW-0341">Growth regulation</keyword>
<sequence length="149" mass="16552">MISAKKLIKLARKWQKLAAIRRKRITSSSTNSGAVGTHSCSTSSTVEKGHFVVYSDDQKRFVLPLEYLENEIVRELFALAEEEFGLPSSGPLTVPCDAAFMEYVITLIRGRPSKDVEKALLTSIASSRCSSSSYVHRQSTTQQFLISSF</sequence>
<evidence type="ECO:0000313" key="4">
    <source>
        <dbReference type="EMBL" id="EOX97526.1"/>
    </source>
</evidence>
<organism evidence="4 5">
    <name type="scientific">Theobroma cacao</name>
    <name type="common">Cacao</name>
    <name type="synonym">Cocoa</name>
    <dbReference type="NCBI Taxonomy" id="3641"/>
    <lineage>
        <taxon>Eukaryota</taxon>
        <taxon>Viridiplantae</taxon>
        <taxon>Streptophyta</taxon>
        <taxon>Embryophyta</taxon>
        <taxon>Tracheophyta</taxon>
        <taxon>Spermatophyta</taxon>
        <taxon>Magnoliopsida</taxon>
        <taxon>eudicotyledons</taxon>
        <taxon>Gunneridae</taxon>
        <taxon>Pentapetalae</taxon>
        <taxon>rosids</taxon>
        <taxon>malvids</taxon>
        <taxon>Malvales</taxon>
        <taxon>Malvaceae</taxon>
        <taxon>Byttnerioideae</taxon>
        <taxon>Theobroma</taxon>
    </lineage>
</organism>